<keyword evidence="3" id="KW-0067">ATP-binding</keyword>
<dbReference type="GO" id="GO:0140662">
    <property type="term" value="F:ATP-dependent protein folding chaperone"/>
    <property type="evidence" value="ECO:0007669"/>
    <property type="project" value="InterPro"/>
</dbReference>
<dbReference type="Gene3D" id="3.30.420.40">
    <property type="match status" value="1"/>
</dbReference>
<dbReference type="PANTHER" id="PTHR19375">
    <property type="entry name" value="HEAT SHOCK PROTEIN 70KDA"/>
    <property type="match status" value="1"/>
</dbReference>
<dbReference type="InterPro" id="IPR013126">
    <property type="entry name" value="Hsp_70_fam"/>
</dbReference>
<dbReference type="PROSITE" id="PS00297">
    <property type="entry name" value="HSP70_1"/>
    <property type="match status" value="1"/>
</dbReference>
<dbReference type="Pfam" id="PF00012">
    <property type="entry name" value="HSP70"/>
    <property type="match status" value="1"/>
</dbReference>
<dbReference type="PRINTS" id="PR00301">
    <property type="entry name" value="HEATSHOCK70"/>
</dbReference>
<reference evidence="4" key="1">
    <citation type="journal article" date="2021" name="PeerJ">
        <title>Extensive microbial diversity within the chicken gut microbiome revealed by metagenomics and culture.</title>
        <authorList>
            <person name="Gilroy R."/>
            <person name="Ravi A."/>
            <person name="Getino M."/>
            <person name="Pursley I."/>
            <person name="Horton D.L."/>
            <person name="Alikhan N.F."/>
            <person name="Baker D."/>
            <person name="Gharbi K."/>
            <person name="Hall N."/>
            <person name="Watson M."/>
            <person name="Adriaenssens E.M."/>
            <person name="Foster-Nyarko E."/>
            <person name="Jarju S."/>
            <person name="Secka A."/>
            <person name="Antonio M."/>
            <person name="Oren A."/>
            <person name="Chaudhuri R.R."/>
            <person name="La Ragione R."/>
            <person name="Hildebrand F."/>
            <person name="Pallen M.J."/>
        </authorList>
    </citation>
    <scope>NUCLEOTIDE SEQUENCE</scope>
    <source>
        <strain evidence="4">ChiHjej9B8-1298</strain>
    </source>
</reference>
<reference evidence="4" key="2">
    <citation type="submission" date="2021-04" db="EMBL/GenBank/DDBJ databases">
        <authorList>
            <person name="Gilroy R."/>
        </authorList>
    </citation>
    <scope>NUCLEOTIDE SEQUENCE</scope>
    <source>
        <strain evidence="4">ChiHjej9B8-1298</strain>
    </source>
</reference>
<name>A0A9D2E9S2_9BACE</name>
<dbReference type="InterPro" id="IPR043129">
    <property type="entry name" value="ATPase_NBD"/>
</dbReference>
<dbReference type="GO" id="GO:0005524">
    <property type="term" value="F:ATP binding"/>
    <property type="evidence" value="ECO:0007669"/>
    <property type="project" value="UniProtKB-KW"/>
</dbReference>
<evidence type="ECO:0000313" key="4">
    <source>
        <dbReference type="EMBL" id="HIZ33360.1"/>
    </source>
</evidence>
<evidence type="ECO:0000256" key="2">
    <source>
        <dbReference type="ARBA" id="ARBA00022741"/>
    </source>
</evidence>
<accession>A0A9D2E9S2</accession>
<proteinExistence type="inferred from homology"/>
<comment type="caution">
    <text evidence="4">The sequence shown here is derived from an EMBL/GenBank/DDBJ whole genome shotgun (WGS) entry which is preliminary data.</text>
</comment>
<organism evidence="4 5">
    <name type="scientific">Candidatus Bacteroides merdigallinarum</name>
    <dbReference type="NCBI Taxonomy" id="2838473"/>
    <lineage>
        <taxon>Bacteria</taxon>
        <taxon>Pseudomonadati</taxon>
        <taxon>Bacteroidota</taxon>
        <taxon>Bacteroidia</taxon>
        <taxon>Bacteroidales</taxon>
        <taxon>Bacteroidaceae</taxon>
        <taxon>Bacteroides</taxon>
    </lineage>
</organism>
<evidence type="ECO:0000256" key="1">
    <source>
        <dbReference type="ARBA" id="ARBA00007381"/>
    </source>
</evidence>
<dbReference type="SUPFAM" id="SSF53067">
    <property type="entry name" value="Actin-like ATPase domain"/>
    <property type="match status" value="1"/>
</dbReference>
<dbReference type="AlphaFoldDB" id="A0A9D2E9S2"/>
<dbReference type="FunFam" id="3.30.420.40:FF:000028">
    <property type="entry name" value="heat shock 70 kDa protein-like"/>
    <property type="match status" value="1"/>
</dbReference>
<feature type="non-terminal residue" evidence="4">
    <location>
        <position position="43"/>
    </location>
</feature>
<evidence type="ECO:0000256" key="3">
    <source>
        <dbReference type="ARBA" id="ARBA00022840"/>
    </source>
</evidence>
<sequence length="43" mass="4422">MGKIIGIDLGTTNSCVAVFEGNEPVVIANSEGKRTTPSVVAFV</sequence>
<dbReference type="InterPro" id="IPR018181">
    <property type="entry name" value="Heat_shock_70_CS"/>
</dbReference>
<evidence type="ECO:0000313" key="5">
    <source>
        <dbReference type="Proteomes" id="UP000824028"/>
    </source>
</evidence>
<dbReference type="Proteomes" id="UP000824028">
    <property type="component" value="Unassembled WGS sequence"/>
</dbReference>
<gene>
    <name evidence="4" type="ORF">H9814_07470</name>
</gene>
<comment type="similarity">
    <text evidence="1">Belongs to the heat shock protein 70 family.</text>
</comment>
<dbReference type="EMBL" id="DXBX01000059">
    <property type="protein sequence ID" value="HIZ33360.1"/>
    <property type="molecule type" value="Genomic_DNA"/>
</dbReference>
<keyword evidence="2" id="KW-0547">Nucleotide-binding</keyword>
<protein>
    <submittedName>
        <fullName evidence="4">Hsp70 family protein</fullName>
    </submittedName>
</protein>